<evidence type="ECO:0000313" key="2">
    <source>
        <dbReference type="Proteomes" id="UP000887565"/>
    </source>
</evidence>
<dbReference type="Proteomes" id="UP000887565">
    <property type="component" value="Unplaced"/>
</dbReference>
<feature type="compositionally biased region" description="Polar residues" evidence="1">
    <location>
        <begin position="1"/>
        <end position="10"/>
    </location>
</feature>
<keyword evidence="2" id="KW-1185">Reference proteome</keyword>
<accession>A0A915HFZ2</accession>
<reference evidence="3" key="1">
    <citation type="submission" date="2022-11" db="UniProtKB">
        <authorList>
            <consortium name="WormBaseParasite"/>
        </authorList>
    </citation>
    <scope>IDENTIFICATION</scope>
</reference>
<feature type="region of interest" description="Disordered" evidence="1">
    <location>
        <begin position="1"/>
        <end position="69"/>
    </location>
</feature>
<name>A0A915HFZ2_ROMCU</name>
<sequence length="69" mass="7627">QGQQQQGAAITSSENDTYDTDEETTTPEFLTSQKSRTETTKSQTRTETSKGQTKLDRTTASTGSYTQTR</sequence>
<feature type="compositionally biased region" description="Acidic residues" evidence="1">
    <location>
        <begin position="16"/>
        <end position="25"/>
    </location>
</feature>
<dbReference type="AlphaFoldDB" id="A0A915HFZ2"/>
<proteinExistence type="predicted"/>
<protein>
    <submittedName>
        <fullName evidence="3">Uncharacterized protein</fullName>
    </submittedName>
</protein>
<dbReference type="WBParaSite" id="nRc.2.0.1.t00215-RA">
    <property type="protein sequence ID" value="nRc.2.0.1.t00215-RA"/>
    <property type="gene ID" value="nRc.2.0.1.g00215"/>
</dbReference>
<evidence type="ECO:0000256" key="1">
    <source>
        <dbReference type="SAM" id="MobiDB-lite"/>
    </source>
</evidence>
<organism evidence="2 3">
    <name type="scientific">Romanomermis culicivorax</name>
    <name type="common">Nematode worm</name>
    <dbReference type="NCBI Taxonomy" id="13658"/>
    <lineage>
        <taxon>Eukaryota</taxon>
        <taxon>Metazoa</taxon>
        <taxon>Ecdysozoa</taxon>
        <taxon>Nematoda</taxon>
        <taxon>Enoplea</taxon>
        <taxon>Dorylaimia</taxon>
        <taxon>Mermithida</taxon>
        <taxon>Mermithoidea</taxon>
        <taxon>Mermithidae</taxon>
        <taxon>Romanomermis</taxon>
    </lineage>
</organism>
<feature type="compositionally biased region" description="Polar residues" evidence="1">
    <location>
        <begin position="58"/>
        <end position="69"/>
    </location>
</feature>
<evidence type="ECO:0000313" key="3">
    <source>
        <dbReference type="WBParaSite" id="nRc.2.0.1.t00215-RA"/>
    </source>
</evidence>